<evidence type="ECO:0008006" key="3">
    <source>
        <dbReference type="Google" id="ProtNLM"/>
    </source>
</evidence>
<protein>
    <recommendedName>
        <fullName evidence="3">Lipoprotein</fullName>
    </recommendedName>
</protein>
<dbReference type="Proteomes" id="UP000267164">
    <property type="component" value="Chromosome"/>
</dbReference>
<organism evidence="1 2">
    <name type="scientific">Nocardia yunnanensis</name>
    <dbReference type="NCBI Taxonomy" id="2382165"/>
    <lineage>
        <taxon>Bacteria</taxon>
        <taxon>Bacillati</taxon>
        <taxon>Actinomycetota</taxon>
        <taxon>Actinomycetes</taxon>
        <taxon>Mycobacteriales</taxon>
        <taxon>Nocardiaceae</taxon>
        <taxon>Nocardia</taxon>
    </lineage>
</organism>
<sequence>MPERDRQCRGEIGDTAIVVTVTRLGFRALTMLPAFALCAMTLGCTDSAHTTPATTERFAPPVGSLDTLGTTSPAVTTVAPPTAAPTTAAPAPAAQPGLSEDDARYTVRRYLARWVGQPLQPDDTEGKYPLVCGGSVLAANPGRLTGTIAFDNDHMTARRTGDTGAEVTVPVTNSANVTTVMTFALRAAAQGYCLADVLS</sequence>
<gene>
    <name evidence="1" type="ORF">D7D52_20480</name>
</gene>
<accession>A0A386ZE67</accession>
<dbReference type="KEGG" id="nyu:D7D52_20480"/>
<dbReference type="AlphaFoldDB" id="A0A386ZE67"/>
<proteinExistence type="predicted"/>
<name>A0A386ZE67_9NOCA</name>
<evidence type="ECO:0000313" key="1">
    <source>
        <dbReference type="EMBL" id="AYF75826.1"/>
    </source>
</evidence>
<reference evidence="1 2" key="1">
    <citation type="submission" date="2018-09" db="EMBL/GenBank/DDBJ databases">
        <title>Nocardia yunnanensis sp. nov., an actinomycete isolated from a soil sample.</title>
        <authorList>
            <person name="Zhang J."/>
        </authorList>
    </citation>
    <scope>NUCLEOTIDE SEQUENCE [LARGE SCALE GENOMIC DNA]</scope>
    <source>
        <strain evidence="1 2">CFHS0054</strain>
    </source>
</reference>
<dbReference type="EMBL" id="CP032568">
    <property type="protein sequence ID" value="AYF75826.1"/>
    <property type="molecule type" value="Genomic_DNA"/>
</dbReference>
<dbReference type="OrthoDB" id="4554629at2"/>
<evidence type="ECO:0000313" key="2">
    <source>
        <dbReference type="Proteomes" id="UP000267164"/>
    </source>
</evidence>
<keyword evidence="2" id="KW-1185">Reference proteome</keyword>